<name>A0A7S0Z7R2_9CHLO</name>
<feature type="region of interest" description="Disordered" evidence="1">
    <location>
        <begin position="90"/>
        <end position="153"/>
    </location>
</feature>
<gene>
    <name evidence="2" type="ORF">OMED0930_LOCUS4340</name>
</gene>
<evidence type="ECO:0000313" key="2">
    <source>
        <dbReference type="EMBL" id="CAD8813245.1"/>
    </source>
</evidence>
<feature type="compositionally biased region" description="Basic and acidic residues" evidence="1">
    <location>
        <begin position="44"/>
        <end position="62"/>
    </location>
</feature>
<dbReference type="AlphaFoldDB" id="A0A7S0Z7R2"/>
<reference evidence="2" key="1">
    <citation type="submission" date="2021-01" db="EMBL/GenBank/DDBJ databases">
        <authorList>
            <person name="Corre E."/>
            <person name="Pelletier E."/>
            <person name="Niang G."/>
            <person name="Scheremetjew M."/>
            <person name="Finn R."/>
            <person name="Kale V."/>
            <person name="Holt S."/>
            <person name="Cochrane G."/>
            <person name="Meng A."/>
            <person name="Brown T."/>
            <person name="Cohen L."/>
        </authorList>
    </citation>
    <scope>NUCLEOTIDE SEQUENCE</scope>
    <source>
        <strain evidence="2">Clade-D-RCC1621</strain>
    </source>
</reference>
<evidence type="ECO:0000256" key="1">
    <source>
        <dbReference type="SAM" id="MobiDB-lite"/>
    </source>
</evidence>
<sequence length="782" mass="84724">MTINEESVSETREELMNTPPVEEDSAERSALFGIAPPPRATFAARDEEEREAESKDVARDDIPENDAEIAAARAELFGAATVKTATTVPDVDSDGFLLDSDLESEDERAEDEPEFAAPAAVNDETQELARAEVARKAAEDTAREEEEARRIAEEDALVAKLEAARKEAEDEARLLAEQEALEVQRAEEEQRRVEEETRLAHFELERQRAEEEARRLAEQDAFEEEQRQRAEEDAARAEEERRWAAEAEVERARVAAEESKRAAREHEEALSVQRELQLAEEKEEEVRMARLEEERLLAVREHEQRLAEERAIQAAEQAAAVAAAAMAAAAAAAAASHEKEMTEAAEISADASSVLFADDDSTMLRTPSHSNADDDAFYTPAARGGRFAESAVKSSFSRDLEDELVSMSICDALIHGAPESTSFTPALSLQDRVTAVRNARGPDGAQNEFNRIVDAFQVAIDGAQGVNAARLTFICAQLVALRVCLAPMDDIDVHAVIELEIVARNAAFDTVWAQTFQSFFVPKSATFGLLNVTLNGDGERVGRAWASMFQFAKARLGVDAVDDTVDVAGSSSKLLIKQLQDGILIDLLLALDERVLDVLIGETPDADIAAKIPGCGALTFSAGAELKRAISPLAKAAIDCGLGKSVDDLIPRLRATADICMIPKDALVDAKLRDDIVCGALDARELHGIITNFTPDDFAPQRVDQSVIDAVIASANASSNAPLRPRRSSVDYVPATSQGAPWISALARALASSDGAALKLSNLPPSCAHARRWTIVADALNT</sequence>
<accession>A0A7S0Z7R2</accession>
<feature type="region of interest" description="Disordered" evidence="1">
    <location>
        <begin position="182"/>
        <end position="242"/>
    </location>
</feature>
<feature type="compositionally biased region" description="Acidic residues" evidence="1">
    <location>
        <begin position="100"/>
        <end position="114"/>
    </location>
</feature>
<feature type="compositionally biased region" description="Basic and acidic residues" evidence="1">
    <location>
        <begin position="127"/>
        <end position="153"/>
    </location>
</feature>
<proteinExistence type="predicted"/>
<feature type="region of interest" description="Disordered" evidence="1">
    <location>
        <begin position="1"/>
        <end position="65"/>
    </location>
</feature>
<dbReference type="EMBL" id="HBFO01006247">
    <property type="protein sequence ID" value="CAD8813245.1"/>
    <property type="molecule type" value="Transcribed_RNA"/>
</dbReference>
<organism evidence="2">
    <name type="scientific">Ostreococcus mediterraneus</name>
    <dbReference type="NCBI Taxonomy" id="1486918"/>
    <lineage>
        <taxon>Eukaryota</taxon>
        <taxon>Viridiplantae</taxon>
        <taxon>Chlorophyta</taxon>
        <taxon>Mamiellophyceae</taxon>
        <taxon>Mamiellales</taxon>
        <taxon>Bathycoccaceae</taxon>
        <taxon>Ostreococcus</taxon>
    </lineage>
</organism>
<protein>
    <submittedName>
        <fullName evidence="2">Uncharacterized protein</fullName>
    </submittedName>
</protein>